<protein>
    <submittedName>
        <fullName evidence="1">Uncharacterized protein</fullName>
    </submittedName>
</protein>
<dbReference type="Proteomes" id="UP001189429">
    <property type="component" value="Unassembled WGS sequence"/>
</dbReference>
<organism evidence="1 2">
    <name type="scientific">Prorocentrum cordatum</name>
    <dbReference type="NCBI Taxonomy" id="2364126"/>
    <lineage>
        <taxon>Eukaryota</taxon>
        <taxon>Sar</taxon>
        <taxon>Alveolata</taxon>
        <taxon>Dinophyceae</taxon>
        <taxon>Prorocentrales</taxon>
        <taxon>Prorocentraceae</taxon>
        <taxon>Prorocentrum</taxon>
    </lineage>
</organism>
<feature type="non-terminal residue" evidence="1">
    <location>
        <position position="62"/>
    </location>
</feature>
<dbReference type="EMBL" id="CAUYUJ010009344">
    <property type="protein sequence ID" value="CAK0826509.1"/>
    <property type="molecule type" value="Genomic_DNA"/>
</dbReference>
<comment type="caution">
    <text evidence="1">The sequence shown here is derived from an EMBL/GenBank/DDBJ whole genome shotgun (WGS) entry which is preliminary data.</text>
</comment>
<proteinExistence type="predicted"/>
<evidence type="ECO:0000313" key="1">
    <source>
        <dbReference type="EMBL" id="CAK0826509.1"/>
    </source>
</evidence>
<accession>A0ABN9S411</accession>
<name>A0ABN9S411_9DINO</name>
<feature type="non-terminal residue" evidence="1">
    <location>
        <position position="1"/>
    </location>
</feature>
<evidence type="ECO:0000313" key="2">
    <source>
        <dbReference type="Proteomes" id="UP001189429"/>
    </source>
</evidence>
<sequence>QSTNYSTMMLYSYDHCEDLDKHFDPPELDWSDISMIDWRYQLMDMITTYLQHLDQHLDVSLE</sequence>
<keyword evidence="2" id="KW-1185">Reference proteome</keyword>
<gene>
    <name evidence="1" type="ORF">PCOR1329_LOCUS26335</name>
</gene>
<reference evidence="1" key="1">
    <citation type="submission" date="2023-10" db="EMBL/GenBank/DDBJ databases">
        <authorList>
            <person name="Chen Y."/>
            <person name="Shah S."/>
            <person name="Dougan E. K."/>
            <person name="Thang M."/>
            <person name="Chan C."/>
        </authorList>
    </citation>
    <scope>NUCLEOTIDE SEQUENCE [LARGE SCALE GENOMIC DNA]</scope>
</reference>